<reference evidence="4 5" key="1">
    <citation type="submission" date="2019-05" db="EMBL/GenBank/DDBJ databases">
        <title>The metagenome of a microbial culture collection derived from dairy environment covers the genomic content of the human microbiome.</title>
        <authorList>
            <person name="Roder T."/>
            <person name="Wuthrich D."/>
            <person name="Sattari Z."/>
            <person name="Von Ah U."/>
            <person name="Bar C."/>
            <person name="Ronchi F."/>
            <person name="Macpherson A.J."/>
            <person name="Ganal-Vonarburg S.C."/>
            <person name="Bruggmann R."/>
            <person name="Vergeres G."/>
        </authorList>
    </citation>
    <scope>NUCLEOTIDE SEQUENCE [LARGE SCALE GENOMIC DNA]</scope>
    <source>
        <strain evidence="4 5">FAM 24227</strain>
    </source>
</reference>
<dbReference type="PIRSF" id="PIRSF021292">
    <property type="entry name" value="Competence_ComGD"/>
    <property type="match status" value="1"/>
</dbReference>
<protein>
    <submittedName>
        <fullName evidence="4">Prepilin-type N-terminal cleavage/methylation domain-containing protein</fullName>
    </submittedName>
</protein>
<evidence type="ECO:0000313" key="5">
    <source>
        <dbReference type="Proteomes" id="UP000306420"/>
    </source>
</evidence>
<dbReference type="OrthoDB" id="2139667at2"/>
<sequence>MSKKGYTLMESLVVLVLLSAMSLLLMFRPNINLSKQIESRIFFDEVMSHLKQAQQIAILQKRLISVEFHASLNQLRIRDAYSQERIATLDAPEHIQFQTPYMFMYLQGGGVDQFRTISFYDYDRNQRIYLVFQLGNGQFELQT</sequence>
<dbReference type="EMBL" id="VBSP01000008">
    <property type="protein sequence ID" value="TLQ48798.1"/>
    <property type="molecule type" value="Genomic_DNA"/>
</dbReference>
<evidence type="ECO:0000256" key="3">
    <source>
        <dbReference type="SAM" id="Phobius"/>
    </source>
</evidence>
<comment type="caution">
    <text evidence="4">The sequence shown here is derived from an EMBL/GenBank/DDBJ whole genome shotgun (WGS) entry which is preliminary data.</text>
</comment>
<dbReference type="RefSeq" id="WP_138404086.1">
    <property type="nucleotide sequence ID" value="NZ_VBSP01000008.1"/>
</dbReference>
<gene>
    <name evidence="4" type="ORF">FEZ33_03870</name>
</gene>
<dbReference type="GO" id="GO:0030420">
    <property type="term" value="P:establishment of competence for transformation"/>
    <property type="evidence" value="ECO:0007669"/>
    <property type="project" value="UniProtKB-KW"/>
</dbReference>
<keyword evidence="2" id="KW-0178">Competence</keyword>
<keyword evidence="3" id="KW-0812">Transmembrane</keyword>
<keyword evidence="3" id="KW-0472">Membrane</keyword>
<evidence type="ECO:0000256" key="1">
    <source>
        <dbReference type="ARBA" id="ARBA00004241"/>
    </source>
</evidence>
<keyword evidence="3" id="KW-1133">Transmembrane helix</keyword>
<feature type="transmembrane region" description="Helical" evidence="3">
    <location>
        <begin position="6"/>
        <end position="27"/>
    </location>
</feature>
<name>A0A5R9EMK6_9LACT</name>
<evidence type="ECO:0000256" key="2">
    <source>
        <dbReference type="ARBA" id="ARBA00023287"/>
    </source>
</evidence>
<dbReference type="InterPro" id="IPR012902">
    <property type="entry name" value="N_methyl_site"/>
</dbReference>
<dbReference type="NCBIfam" id="NF040982">
    <property type="entry name" value="ComGD"/>
    <property type="match status" value="1"/>
</dbReference>
<comment type="subcellular location">
    <subcellularLocation>
        <location evidence="1">Cell surface</location>
    </subcellularLocation>
</comment>
<dbReference type="Proteomes" id="UP000306420">
    <property type="component" value="Unassembled WGS sequence"/>
</dbReference>
<dbReference type="InterPro" id="IPR016785">
    <property type="entry name" value="ComGD"/>
</dbReference>
<dbReference type="GO" id="GO:0009986">
    <property type="term" value="C:cell surface"/>
    <property type="evidence" value="ECO:0007669"/>
    <property type="project" value="UniProtKB-SubCell"/>
</dbReference>
<organism evidence="4 5">
    <name type="scientific">Ruoffia tabacinasalis</name>
    <dbReference type="NCBI Taxonomy" id="87458"/>
    <lineage>
        <taxon>Bacteria</taxon>
        <taxon>Bacillati</taxon>
        <taxon>Bacillota</taxon>
        <taxon>Bacilli</taxon>
        <taxon>Lactobacillales</taxon>
        <taxon>Aerococcaceae</taxon>
        <taxon>Ruoffia</taxon>
    </lineage>
</organism>
<accession>A0A5R9EMK6</accession>
<dbReference type="AlphaFoldDB" id="A0A5R9EMK6"/>
<proteinExistence type="predicted"/>
<evidence type="ECO:0000313" key="4">
    <source>
        <dbReference type="EMBL" id="TLQ48798.1"/>
    </source>
</evidence>
<dbReference type="NCBIfam" id="TIGR02532">
    <property type="entry name" value="IV_pilin_GFxxxE"/>
    <property type="match status" value="1"/>
</dbReference>